<name>A0ABN3WQE1_STRTU</name>
<evidence type="ECO:0000313" key="3">
    <source>
        <dbReference type="Proteomes" id="UP001501102"/>
    </source>
</evidence>
<comment type="caution">
    <text evidence="2">The sequence shown here is derived from an EMBL/GenBank/DDBJ whole genome shotgun (WGS) entry which is preliminary data.</text>
</comment>
<evidence type="ECO:0008006" key="4">
    <source>
        <dbReference type="Google" id="ProtNLM"/>
    </source>
</evidence>
<gene>
    <name evidence="2" type="ORF">GCM10020221_18400</name>
</gene>
<accession>A0ABN3WQE1</accession>
<dbReference type="EMBL" id="BAAAXZ010000069">
    <property type="protein sequence ID" value="GAA2922577.1"/>
    <property type="molecule type" value="Genomic_DNA"/>
</dbReference>
<evidence type="ECO:0000256" key="1">
    <source>
        <dbReference type="SAM" id="MobiDB-lite"/>
    </source>
</evidence>
<sequence length="119" mass="12333">MLDYHVHMLWWSHDLARTVARTVTAALLCLLLLVSGGGVAVAALGGGSEESAASTELAVGDDRAPDVLVPEIRAAGVAHRCAVRRDVPSPSAPADRPGAPLPLSAPHRTEGARNAVLRC</sequence>
<keyword evidence="3" id="KW-1185">Reference proteome</keyword>
<organism evidence="2 3">
    <name type="scientific">Streptomyces thioluteus</name>
    <dbReference type="NCBI Taxonomy" id="66431"/>
    <lineage>
        <taxon>Bacteria</taxon>
        <taxon>Bacillati</taxon>
        <taxon>Actinomycetota</taxon>
        <taxon>Actinomycetes</taxon>
        <taxon>Kitasatosporales</taxon>
        <taxon>Streptomycetaceae</taxon>
        <taxon>Streptomyces</taxon>
    </lineage>
</organism>
<feature type="region of interest" description="Disordered" evidence="1">
    <location>
        <begin position="86"/>
        <end position="114"/>
    </location>
</feature>
<proteinExistence type="predicted"/>
<reference evidence="2 3" key="1">
    <citation type="journal article" date="2019" name="Int. J. Syst. Evol. Microbiol.">
        <title>The Global Catalogue of Microorganisms (GCM) 10K type strain sequencing project: providing services to taxonomists for standard genome sequencing and annotation.</title>
        <authorList>
            <consortium name="The Broad Institute Genomics Platform"/>
            <consortium name="The Broad Institute Genome Sequencing Center for Infectious Disease"/>
            <person name="Wu L."/>
            <person name="Ma J."/>
        </authorList>
    </citation>
    <scope>NUCLEOTIDE SEQUENCE [LARGE SCALE GENOMIC DNA]</scope>
    <source>
        <strain evidence="2 3">JCM 4087</strain>
    </source>
</reference>
<dbReference type="Proteomes" id="UP001501102">
    <property type="component" value="Unassembled WGS sequence"/>
</dbReference>
<protein>
    <recommendedName>
        <fullName evidence="4">Secreted protein</fullName>
    </recommendedName>
</protein>
<evidence type="ECO:0000313" key="2">
    <source>
        <dbReference type="EMBL" id="GAA2922577.1"/>
    </source>
</evidence>